<dbReference type="GO" id="GO:0032259">
    <property type="term" value="P:methylation"/>
    <property type="evidence" value="ECO:0007669"/>
    <property type="project" value="UniProtKB-KW"/>
</dbReference>
<dbReference type="InterPro" id="IPR036974">
    <property type="entry name" value="PUA_sf"/>
</dbReference>
<dbReference type="GO" id="GO:0008168">
    <property type="term" value="F:methyltransferase activity"/>
    <property type="evidence" value="ECO:0007669"/>
    <property type="project" value="UniProtKB-KW"/>
</dbReference>
<dbReference type="InterPro" id="IPR002478">
    <property type="entry name" value="PUA"/>
</dbReference>
<dbReference type="Proteomes" id="UP000182584">
    <property type="component" value="Unassembled WGS sequence"/>
</dbReference>
<dbReference type="Pfam" id="PF10672">
    <property type="entry name" value="Methyltrans_SAM"/>
    <property type="match status" value="1"/>
</dbReference>
<gene>
    <name evidence="10" type="ORF">SAMN04487884_11375</name>
</gene>
<dbReference type="GO" id="GO:0006364">
    <property type="term" value="P:rRNA processing"/>
    <property type="evidence" value="ECO:0007669"/>
    <property type="project" value="UniProtKB-KW"/>
</dbReference>
<accession>A0A1H9SZH8</accession>
<keyword evidence="7" id="KW-0694">RNA-binding</keyword>
<evidence type="ECO:0000256" key="2">
    <source>
        <dbReference type="ARBA" id="ARBA00022490"/>
    </source>
</evidence>
<evidence type="ECO:0000259" key="9">
    <source>
        <dbReference type="SMART" id="SM00359"/>
    </source>
</evidence>
<dbReference type="EMBL" id="FOGJ01000013">
    <property type="protein sequence ID" value="SER90422.1"/>
    <property type="molecule type" value="Genomic_DNA"/>
</dbReference>
<evidence type="ECO:0000256" key="4">
    <source>
        <dbReference type="ARBA" id="ARBA00022603"/>
    </source>
</evidence>
<dbReference type="Gene3D" id="3.30.750.80">
    <property type="entry name" value="RNA methyltransferase domain (HRMD) like"/>
    <property type="match status" value="1"/>
</dbReference>
<dbReference type="PROSITE" id="PS50890">
    <property type="entry name" value="PUA"/>
    <property type="match status" value="1"/>
</dbReference>
<dbReference type="InterPro" id="IPR041532">
    <property type="entry name" value="RlmI-like_PUA"/>
</dbReference>
<evidence type="ECO:0000256" key="7">
    <source>
        <dbReference type="ARBA" id="ARBA00022884"/>
    </source>
</evidence>
<dbReference type="SUPFAM" id="SSF53335">
    <property type="entry name" value="S-adenosyl-L-methionine-dependent methyltransferases"/>
    <property type="match status" value="1"/>
</dbReference>
<dbReference type="InterPro" id="IPR019614">
    <property type="entry name" value="SAM-dep_methyl-trfase"/>
</dbReference>
<reference evidence="10 11" key="1">
    <citation type="submission" date="2016-10" db="EMBL/GenBank/DDBJ databases">
        <authorList>
            <person name="de Groot N.N."/>
        </authorList>
    </citation>
    <scope>NUCLEOTIDE SEQUENCE [LARGE SCALE GENOMIC DNA]</scope>
    <source>
        <strain evidence="10 11">AR40</strain>
    </source>
</reference>
<dbReference type="PANTHER" id="PTHR42873">
    <property type="entry name" value="RIBOSOMAL RNA LARGE SUBUNIT METHYLTRANSFERASE"/>
    <property type="match status" value="1"/>
</dbReference>
<dbReference type="eggNOG" id="COG1092">
    <property type="taxonomic scope" value="Bacteria"/>
</dbReference>
<evidence type="ECO:0000256" key="8">
    <source>
        <dbReference type="ARBA" id="ARBA00038091"/>
    </source>
</evidence>
<dbReference type="Gene3D" id="3.40.50.150">
    <property type="entry name" value="Vaccinia Virus protein VP39"/>
    <property type="match status" value="1"/>
</dbReference>
<keyword evidence="6" id="KW-0949">S-adenosyl-L-methionine</keyword>
<dbReference type="InterPro" id="IPR029063">
    <property type="entry name" value="SAM-dependent_MTases_sf"/>
</dbReference>
<dbReference type="PANTHER" id="PTHR42873:SF1">
    <property type="entry name" value="S-ADENOSYLMETHIONINE-DEPENDENT METHYLTRANSFERASE DOMAIN-CONTAINING PROTEIN"/>
    <property type="match status" value="1"/>
</dbReference>
<dbReference type="InterPro" id="IPR015947">
    <property type="entry name" value="PUA-like_sf"/>
</dbReference>
<dbReference type="Gene3D" id="2.30.130.10">
    <property type="entry name" value="PUA domain"/>
    <property type="match status" value="1"/>
</dbReference>
<dbReference type="CDD" id="cd21153">
    <property type="entry name" value="PUA_RlmI"/>
    <property type="match status" value="1"/>
</dbReference>
<dbReference type="CDD" id="cd02440">
    <property type="entry name" value="AdoMet_MTases"/>
    <property type="match status" value="1"/>
</dbReference>
<evidence type="ECO:0000256" key="6">
    <source>
        <dbReference type="ARBA" id="ARBA00022691"/>
    </source>
</evidence>
<comment type="subcellular location">
    <subcellularLocation>
        <location evidence="1">Cytoplasm</location>
    </subcellularLocation>
</comment>
<dbReference type="OrthoDB" id="9805492at2"/>
<evidence type="ECO:0000256" key="1">
    <source>
        <dbReference type="ARBA" id="ARBA00004496"/>
    </source>
</evidence>
<dbReference type="RefSeq" id="WP_034486337.1">
    <property type="nucleotide sequence ID" value="NZ_FOGJ01000013.1"/>
</dbReference>
<dbReference type="SMART" id="SM00359">
    <property type="entry name" value="PUA"/>
    <property type="match status" value="1"/>
</dbReference>
<keyword evidence="2" id="KW-0963">Cytoplasm</keyword>
<name>A0A1H9SZH8_BUTFI</name>
<organism evidence="10 11">
    <name type="scientific">Butyrivibrio fibrisolvens</name>
    <dbReference type="NCBI Taxonomy" id="831"/>
    <lineage>
        <taxon>Bacteria</taxon>
        <taxon>Bacillati</taxon>
        <taxon>Bacillota</taxon>
        <taxon>Clostridia</taxon>
        <taxon>Lachnospirales</taxon>
        <taxon>Lachnospiraceae</taxon>
        <taxon>Butyrivibrio</taxon>
    </lineage>
</organism>
<evidence type="ECO:0000256" key="5">
    <source>
        <dbReference type="ARBA" id="ARBA00022679"/>
    </source>
</evidence>
<keyword evidence="4 10" id="KW-0489">Methyltransferase</keyword>
<proteinExistence type="inferred from homology"/>
<comment type="similarity">
    <text evidence="8">Belongs to the methyltransferase superfamily. RlmI family.</text>
</comment>
<dbReference type="GO" id="GO:0003723">
    <property type="term" value="F:RNA binding"/>
    <property type="evidence" value="ECO:0007669"/>
    <property type="project" value="UniProtKB-KW"/>
</dbReference>
<dbReference type="SUPFAM" id="SSF88697">
    <property type="entry name" value="PUA domain-like"/>
    <property type="match status" value="1"/>
</dbReference>
<feature type="domain" description="PUA" evidence="9">
    <location>
        <begin position="10"/>
        <end position="95"/>
    </location>
</feature>
<evidence type="ECO:0000313" key="11">
    <source>
        <dbReference type="Proteomes" id="UP000182584"/>
    </source>
</evidence>
<dbReference type="GO" id="GO:0005737">
    <property type="term" value="C:cytoplasm"/>
    <property type="evidence" value="ECO:0007669"/>
    <property type="project" value="UniProtKB-SubCell"/>
</dbReference>
<evidence type="ECO:0000313" key="10">
    <source>
        <dbReference type="EMBL" id="SER90422.1"/>
    </source>
</evidence>
<evidence type="ECO:0000256" key="3">
    <source>
        <dbReference type="ARBA" id="ARBA00022552"/>
    </source>
</evidence>
<protein>
    <submittedName>
        <fullName evidence="10">SAM-dependent methyltransferase</fullName>
    </submittedName>
</protein>
<keyword evidence="3" id="KW-0698">rRNA processing</keyword>
<dbReference type="Pfam" id="PF17785">
    <property type="entry name" value="PUA_3"/>
    <property type="match status" value="1"/>
</dbReference>
<sequence>MSNTISISDAKIILKKGEGRTIKAGGLWVFDNEIAKVTGSYENGDIVEVHDFDDFFLGYGFINDISKIRVRLMSRKKDNKVDEALIRTRVQNAWDYRKAIYGFDGKLFRYEGVTSDSCRLIFGEADFLPGITIDKFNDCLVIESLALGTDKMKEMIIDLCKEVLEKDGIKIRGVYERSDAKVRELEGLERTKGFIGAEFDTNVEIVENDIKYIVDVKDGQKTGFFLDQKLNRMSIRPLCKNARVLDCFTHTGSFGLNAMAGGAKSILSVDASDLAIDQAMENARLNGFDARKYEGDSVPLEDESGVAGYKCADIFDLLPSLERSGELYDVVILDPPAFTKSRASIKKAVTGYREINIRGMRLVRNGGYLATCSCSHFMDEDLFLKTIKEAARDAHKRLRQIEFRQQGPDHPILWANDTSYYLKFVIFQVVDEM</sequence>
<dbReference type="CDD" id="cd11572">
    <property type="entry name" value="RlmI_M_like"/>
    <property type="match status" value="1"/>
</dbReference>
<dbReference type="AlphaFoldDB" id="A0A1H9SZH8"/>
<keyword evidence="5 10" id="KW-0808">Transferase</keyword>